<dbReference type="Proteomes" id="UP000000641">
    <property type="component" value="Chromosome"/>
</dbReference>
<evidence type="ECO:0000313" key="2">
    <source>
        <dbReference type="Proteomes" id="UP000000641"/>
    </source>
</evidence>
<dbReference type="KEGG" id="tpe:Tpen_1407"/>
<dbReference type="EMBL" id="CP000505">
    <property type="protein sequence ID" value="ABL78804.1"/>
    <property type="molecule type" value="Genomic_DNA"/>
</dbReference>
<dbReference type="STRING" id="368408.Tpen_1407"/>
<proteinExistence type="predicted"/>
<protein>
    <submittedName>
        <fullName evidence="1">Uncharacterized protein</fullName>
    </submittedName>
</protein>
<gene>
    <name evidence="1" type="ordered locus">Tpen_1407</name>
</gene>
<dbReference type="HOGENOM" id="CLU_198716_0_0_2"/>
<dbReference type="AlphaFoldDB" id="A1S024"/>
<organism evidence="1 2">
    <name type="scientific">Thermofilum pendens (strain DSM 2475 / Hrk 5)</name>
    <dbReference type="NCBI Taxonomy" id="368408"/>
    <lineage>
        <taxon>Archaea</taxon>
        <taxon>Thermoproteota</taxon>
        <taxon>Thermoprotei</taxon>
        <taxon>Thermofilales</taxon>
        <taxon>Thermofilaceae</taxon>
        <taxon>Thermofilum</taxon>
    </lineage>
</organism>
<name>A1S024_THEPD</name>
<evidence type="ECO:0000313" key="1">
    <source>
        <dbReference type="EMBL" id="ABL78804.1"/>
    </source>
</evidence>
<reference evidence="2" key="1">
    <citation type="journal article" date="2008" name="J. Bacteriol.">
        <title>Genome sequence of Thermofilum pendens reveals an exceptional loss of biosynthetic pathways without genome reduction.</title>
        <authorList>
            <person name="Anderson I."/>
            <person name="Rodriguez J."/>
            <person name="Susanti D."/>
            <person name="Porat I."/>
            <person name="Reich C."/>
            <person name="Ulrich L.E."/>
            <person name="Elkins J.G."/>
            <person name="Mavromatis K."/>
            <person name="Lykidis A."/>
            <person name="Kim E."/>
            <person name="Thompson L.S."/>
            <person name="Nolan M."/>
            <person name="Land M."/>
            <person name="Copeland A."/>
            <person name="Lapidus A."/>
            <person name="Lucas S."/>
            <person name="Detter C."/>
            <person name="Zhulin I.B."/>
            <person name="Olsen G.J."/>
            <person name="Whitman W."/>
            <person name="Mukhopadhyay B."/>
            <person name="Bristow J."/>
            <person name="Kyrpides N."/>
        </authorList>
    </citation>
    <scope>NUCLEOTIDE SEQUENCE [LARGE SCALE GENOMIC DNA]</scope>
    <source>
        <strain evidence="2">DSM 2475 / Hrk 5</strain>
    </source>
</reference>
<accession>A1S024</accession>
<dbReference type="EnsemblBacteria" id="ABL78804">
    <property type="protein sequence ID" value="ABL78804"/>
    <property type="gene ID" value="Tpen_1407"/>
</dbReference>
<sequence>MVFKLVQKSLVSMLEKHHPLYQQHASIKRKLEADSQLMPEAIHGLAALYLEEEDFTCFAAKKLYGKREKGEVKRVF</sequence>
<keyword evidence="2" id="KW-1185">Reference proteome</keyword>
<dbReference type="eggNOG" id="arCOG07510">
    <property type="taxonomic scope" value="Archaea"/>
</dbReference>